<dbReference type="Pfam" id="PF00155">
    <property type="entry name" value="Aminotran_1_2"/>
    <property type="match status" value="1"/>
</dbReference>
<evidence type="ECO:0000256" key="3">
    <source>
        <dbReference type="ARBA" id="ARBA00023015"/>
    </source>
</evidence>
<keyword evidence="7" id="KW-0032">Aminotransferase</keyword>
<evidence type="ECO:0000259" key="6">
    <source>
        <dbReference type="PROSITE" id="PS50949"/>
    </source>
</evidence>
<keyword evidence="4" id="KW-0238">DNA-binding</keyword>
<keyword evidence="8" id="KW-1185">Reference proteome</keyword>
<dbReference type="PANTHER" id="PTHR46577:SF1">
    <property type="entry name" value="HTH-TYPE TRANSCRIPTIONAL REGULATORY PROTEIN GABR"/>
    <property type="match status" value="1"/>
</dbReference>
<organism evidence="7 8">
    <name type="scientific">Sneathiella litorea</name>
    <dbReference type="NCBI Taxonomy" id="2606216"/>
    <lineage>
        <taxon>Bacteria</taxon>
        <taxon>Pseudomonadati</taxon>
        <taxon>Pseudomonadota</taxon>
        <taxon>Alphaproteobacteria</taxon>
        <taxon>Sneathiellales</taxon>
        <taxon>Sneathiellaceae</taxon>
        <taxon>Sneathiella</taxon>
    </lineage>
</organism>
<protein>
    <submittedName>
        <fullName evidence="7">Aminotransferase class I/II-fold pyridoxal phosphate-dependent enzyme</fullName>
    </submittedName>
</protein>
<dbReference type="InterPro" id="IPR004839">
    <property type="entry name" value="Aminotransferase_I/II_large"/>
</dbReference>
<feature type="domain" description="HTH gntR-type" evidence="6">
    <location>
        <begin position="1"/>
        <end position="54"/>
    </location>
</feature>
<evidence type="ECO:0000313" key="8">
    <source>
        <dbReference type="Proteomes" id="UP000476030"/>
    </source>
</evidence>
<dbReference type="AlphaFoldDB" id="A0A6L8W9M5"/>
<evidence type="ECO:0000313" key="7">
    <source>
        <dbReference type="EMBL" id="MZR31848.1"/>
    </source>
</evidence>
<evidence type="ECO:0000256" key="4">
    <source>
        <dbReference type="ARBA" id="ARBA00023125"/>
    </source>
</evidence>
<sequence>MNGQIAAGEKMPSSRQLAKDLGISRTTVMIVYDKLVEGSFLIALPRSGYRVSDIAAKIETPQLRDSGGANGSKVDWENWLDGRLGTQRNVVKPLNWQDYPYPFVYGQPDASLFPLPAWRECSRQAMSRLVMRDWANDAVMADDPELISEIRSKLLPKRGIYAEKNEILITLGAQNALYLIAALLMREGVTVGVENPGYPDARNIFDRRGVSLLPLDVDGDGVVIDEKVATSDILYITPSHQCPTTVTLSPERRKAILASAAENNSLLIEDDFESDTNYRGESVPALKSEDDEGRIIYVGSLSKSMFPGLRLGYIVAPERLIRELRALRRLMLRHVPSNNQRTTALFIAQGYHLSYIHKLHKAYGERWHRMEAALAAHMPGMTTAPRFGGTSFWIKGPEGLNSEKLAARALDQGVVLEPGAVHFMAPEAGLRHFRLGFSSIATDRIEEGIKRLAALM</sequence>
<dbReference type="InterPro" id="IPR051446">
    <property type="entry name" value="HTH_trans_reg/aminotransferase"/>
</dbReference>
<dbReference type="CDD" id="cd00609">
    <property type="entry name" value="AAT_like"/>
    <property type="match status" value="1"/>
</dbReference>
<dbReference type="PANTHER" id="PTHR46577">
    <property type="entry name" value="HTH-TYPE TRANSCRIPTIONAL REGULATORY PROTEIN GABR"/>
    <property type="match status" value="1"/>
</dbReference>
<dbReference type="SUPFAM" id="SSF46785">
    <property type="entry name" value="Winged helix' DNA-binding domain"/>
    <property type="match status" value="1"/>
</dbReference>
<dbReference type="GO" id="GO:0030170">
    <property type="term" value="F:pyridoxal phosphate binding"/>
    <property type="evidence" value="ECO:0007669"/>
    <property type="project" value="InterPro"/>
</dbReference>
<reference evidence="7 8" key="1">
    <citation type="submission" date="2019-12" db="EMBL/GenBank/DDBJ databases">
        <title>Snethiella sp. nov. sp. isolated from sea sand.</title>
        <authorList>
            <person name="Kim J."/>
            <person name="Jeong S.E."/>
            <person name="Jung H.S."/>
            <person name="Jeon C.O."/>
        </authorList>
    </citation>
    <scope>NUCLEOTIDE SEQUENCE [LARGE SCALE GENOMIC DNA]</scope>
    <source>
        <strain evidence="7 8">DP05</strain>
    </source>
</reference>
<accession>A0A6L8W9M5</accession>
<dbReference type="GO" id="GO:0003700">
    <property type="term" value="F:DNA-binding transcription factor activity"/>
    <property type="evidence" value="ECO:0007669"/>
    <property type="project" value="InterPro"/>
</dbReference>
<dbReference type="Proteomes" id="UP000476030">
    <property type="component" value="Unassembled WGS sequence"/>
</dbReference>
<keyword evidence="7" id="KW-0808">Transferase</keyword>
<dbReference type="SUPFAM" id="SSF53383">
    <property type="entry name" value="PLP-dependent transferases"/>
    <property type="match status" value="1"/>
</dbReference>
<dbReference type="InterPro" id="IPR036388">
    <property type="entry name" value="WH-like_DNA-bd_sf"/>
</dbReference>
<dbReference type="PROSITE" id="PS50949">
    <property type="entry name" value="HTH_GNTR"/>
    <property type="match status" value="1"/>
</dbReference>
<dbReference type="InterPro" id="IPR015421">
    <property type="entry name" value="PyrdxlP-dep_Trfase_major"/>
</dbReference>
<dbReference type="GO" id="GO:0008483">
    <property type="term" value="F:transaminase activity"/>
    <property type="evidence" value="ECO:0007669"/>
    <property type="project" value="UniProtKB-KW"/>
</dbReference>
<evidence type="ECO:0000256" key="2">
    <source>
        <dbReference type="ARBA" id="ARBA00022898"/>
    </source>
</evidence>
<keyword evidence="5" id="KW-0804">Transcription</keyword>
<evidence type="ECO:0000256" key="5">
    <source>
        <dbReference type="ARBA" id="ARBA00023163"/>
    </source>
</evidence>
<gene>
    <name evidence="7" type="ORF">GQE98_14520</name>
</gene>
<keyword evidence="2" id="KW-0663">Pyridoxal phosphate</keyword>
<dbReference type="InterPro" id="IPR015424">
    <property type="entry name" value="PyrdxlP-dep_Trfase"/>
</dbReference>
<name>A0A6L8W9M5_9PROT</name>
<comment type="similarity">
    <text evidence="1">In the C-terminal section; belongs to the class-I pyridoxal-phosphate-dependent aminotransferase family.</text>
</comment>
<dbReference type="Pfam" id="PF00392">
    <property type="entry name" value="GntR"/>
    <property type="match status" value="1"/>
</dbReference>
<dbReference type="GO" id="GO:0003677">
    <property type="term" value="F:DNA binding"/>
    <property type="evidence" value="ECO:0007669"/>
    <property type="project" value="UniProtKB-KW"/>
</dbReference>
<comment type="caution">
    <text evidence="7">The sequence shown here is derived from an EMBL/GenBank/DDBJ whole genome shotgun (WGS) entry which is preliminary data.</text>
</comment>
<proteinExistence type="inferred from homology"/>
<evidence type="ECO:0000256" key="1">
    <source>
        <dbReference type="ARBA" id="ARBA00005384"/>
    </source>
</evidence>
<dbReference type="Gene3D" id="1.10.10.10">
    <property type="entry name" value="Winged helix-like DNA-binding domain superfamily/Winged helix DNA-binding domain"/>
    <property type="match status" value="1"/>
</dbReference>
<keyword evidence="3" id="KW-0805">Transcription regulation</keyword>
<dbReference type="InterPro" id="IPR000524">
    <property type="entry name" value="Tscrpt_reg_HTH_GntR"/>
</dbReference>
<dbReference type="Gene3D" id="3.40.640.10">
    <property type="entry name" value="Type I PLP-dependent aspartate aminotransferase-like (Major domain)"/>
    <property type="match status" value="1"/>
</dbReference>
<dbReference type="EMBL" id="WTUW01000009">
    <property type="protein sequence ID" value="MZR31848.1"/>
    <property type="molecule type" value="Genomic_DNA"/>
</dbReference>
<dbReference type="InterPro" id="IPR036390">
    <property type="entry name" value="WH_DNA-bd_sf"/>
</dbReference>